<dbReference type="Gene3D" id="3.40.50.2300">
    <property type="match status" value="1"/>
</dbReference>
<feature type="domain" description="OmpR/PhoB-type" evidence="9">
    <location>
        <begin position="124"/>
        <end position="228"/>
    </location>
</feature>
<reference evidence="10" key="1">
    <citation type="submission" date="2024-05" db="EMBL/GenBank/DDBJ databases">
        <authorList>
            <person name="Jung D.-H."/>
        </authorList>
    </citation>
    <scope>NUCLEOTIDE SEQUENCE</scope>
    <source>
        <strain evidence="10">JA-25</strain>
    </source>
</reference>
<comment type="caution">
    <text evidence="10">The sequence shown here is derived from an EMBL/GenBank/DDBJ whole genome shotgun (WGS) entry which is preliminary data.</text>
</comment>
<keyword evidence="4 7" id="KW-0238">DNA-binding</keyword>
<keyword evidence="2" id="KW-0902">Two-component regulatory system</keyword>
<dbReference type="SMART" id="SM00862">
    <property type="entry name" value="Trans_reg_C"/>
    <property type="match status" value="1"/>
</dbReference>
<dbReference type="InterPro" id="IPR001867">
    <property type="entry name" value="OmpR/PhoB-type_DNA-bd"/>
</dbReference>
<gene>
    <name evidence="10" type="ORF">F7231_00845</name>
</gene>
<dbReference type="InterPro" id="IPR039420">
    <property type="entry name" value="WalR-like"/>
</dbReference>
<dbReference type="PROSITE" id="PS50110">
    <property type="entry name" value="RESPONSE_REGULATORY"/>
    <property type="match status" value="1"/>
</dbReference>
<dbReference type="EMBL" id="WAEL01000001">
    <property type="protein sequence ID" value="NID08704.1"/>
    <property type="molecule type" value="Genomic_DNA"/>
</dbReference>
<dbReference type="SMART" id="SM00448">
    <property type="entry name" value="REC"/>
    <property type="match status" value="1"/>
</dbReference>
<keyword evidence="1 6" id="KW-0597">Phosphoprotein</keyword>
<evidence type="ECO:0000256" key="4">
    <source>
        <dbReference type="ARBA" id="ARBA00023125"/>
    </source>
</evidence>
<feature type="domain" description="Response regulatory" evidence="8">
    <location>
        <begin position="2"/>
        <end position="116"/>
    </location>
</feature>
<keyword evidence="11" id="KW-1185">Reference proteome</keyword>
<dbReference type="InterPro" id="IPR011006">
    <property type="entry name" value="CheY-like_superfamily"/>
</dbReference>
<dbReference type="PROSITE" id="PS51755">
    <property type="entry name" value="OMPR_PHOB"/>
    <property type="match status" value="1"/>
</dbReference>
<evidence type="ECO:0000256" key="3">
    <source>
        <dbReference type="ARBA" id="ARBA00023015"/>
    </source>
</evidence>
<feature type="modified residue" description="4-aspartylphosphate" evidence="6">
    <location>
        <position position="51"/>
    </location>
</feature>
<dbReference type="PANTHER" id="PTHR48111">
    <property type="entry name" value="REGULATOR OF RPOS"/>
    <property type="match status" value="1"/>
</dbReference>
<dbReference type="InterPro" id="IPR036388">
    <property type="entry name" value="WH-like_DNA-bd_sf"/>
</dbReference>
<dbReference type="PANTHER" id="PTHR48111:SF1">
    <property type="entry name" value="TWO-COMPONENT RESPONSE REGULATOR ORR33"/>
    <property type="match status" value="1"/>
</dbReference>
<keyword evidence="5" id="KW-0804">Transcription</keyword>
<evidence type="ECO:0000256" key="6">
    <source>
        <dbReference type="PROSITE-ProRule" id="PRU00169"/>
    </source>
</evidence>
<evidence type="ECO:0000256" key="7">
    <source>
        <dbReference type="PROSITE-ProRule" id="PRU01091"/>
    </source>
</evidence>
<feature type="DNA-binding region" description="OmpR/PhoB-type" evidence="7">
    <location>
        <begin position="124"/>
        <end position="228"/>
    </location>
</feature>
<evidence type="ECO:0000256" key="1">
    <source>
        <dbReference type="ARBA" id="ARBA00022553"/>
    </source>
</evidence>
<dbReference type="Proteomes" id="UP000606008">
    <property type="component" value="Unassembled WGS sequence"/>
</dbReference>
<dbReference type="CDD" id="cd00383">
    <property type="entry name" value="trans_reg_C"/>
    <property type="match status" value="1"/>
</dbReference>
<dbReference type="Gene3D" id="1.10.10.10">
    <property type="entry name" value="Winged helix-like DNA-binding domain superfamily/Winged helix DNA-binding domain"/>
    <property type="match status" value="1"/>
</dbReference>
<keyword evidence="3" id="KW-0805">Transcription regulation</keyword>
<dbReference type="SUPFAM" id="SSF52172">
    <property type="entry name" value="CheY-like"/>
    <property type="match status" value="1"/>
</dbReference>
<evidence type="ECO:0000259" key="8">
    <source>
        <dbReference type="PROSITE" id="PS50110"/>
    </source>
</evidence>
<dbReference type="Pfam" id="PF00072">
    <property type="entry name" value="Response_reg"/>
    <property type="match status" value="1"/>
</dbReference>
<evidence type="ECO:0000313" key="10">
    <source>
        <dbReference type="EMBL" id="NID08704.1"/>
    </source>
</evidence>
<accession>A0ABX0Q9W6</accession>
<dbReference type="InterPro" id="IPR001789">
    <property type="entry name" value="Sig_transdc_resp-reg_receiver"/>
</dbReference>
<evidence type="ECO:0000256" key="5">
    <source>
        <dbReference type="ARBA" id="ARBA00023163"/>
    </source>
</evidence>
<sequence length="229" mass="25633">MKILVIEDERKLARFIRQGLEQVGHVADLAYSGTEGLDQLAGGLYDLVLLDLMLPGQTGFDVLKNMRAFGLNVPVVILSALGDAPTVVQGLDLGAVDYLRKPFDFEELLARIRVWQRKTTTGDAVVLRVADLEMRLTSREVLRNGKKLDLTNREFALLELLMRQAGRVVTRTEIAEKVWAIDYDRGSNVIDVHMYQLRKKLDTAAPTDAGKQPELVETLIGQGYRLRTA</sequence>
<protein>
    <submittedName>
        <fullName evidence="10">Response regulator transcription factor</fullName>
    </submittedName>
</protein>
<evidence type="ECO:0000313" key="11">
    <source>
        <dbReference type="Proteomes" id="UP000606008"/>
    </source>
</evidence>
<evidence type="ECO:0000259" key="9">
    <source>
        <dbReference type="PROSITE" id="PS51755"/>
    </source>
</evidence>
<dbReference type="Pfam" id="PF00486">
    <property type="entry name" value="Trans_reg_C"/>
    <property type="match status" value="1"/>
</dbReference>
<proteinExistence type="predicted"/>
<dbReference type="RefSeq" id="WP_085410488.1">
    <property type="nucleotide sequence ID" value="NZ_WAEL01000001.1"/>
</dbReference>
<organism evidence="10 11">
    <name type="scientific">Fibrivirga algicola</name>
    <dbReference type="NCBI Taxonomy" id="2950420"/>
    <lineage>
        <taxon>Bacteria</taxon>
        <taxon>Pseudomonadati</taxon>
        <taxon>Bacteroidota</taxon>
        <taxon>Cytophagia</taxon>
        <taxon>Cytophagales</taxon>
        <taxon>Spirosomataceae</taxon>
        <taxon>Fibrivirga</taxon>
    </lineage>
</organism>
<name>A0ABX0Q9W6_9BACT</name>
<evidence type="ECO:0000256" key="2">
    <source>
        <dbReference type="ARBA" id="ARBA00023012"/>
    </source>
</evidence>